<proteinExistence type="inferred from homology"/>
<gene>
    <name evidence="9" type="ORF">MNBD_GAMMA03-2064</name>
</gene>
<dbReference type="InterPro" id="IPR018950">
    <property type="entry name" value="DiS-bond_isomerase_DsbC/G_N"/>
</dbReference>
<dbReference type="InterPro" id="IPR036249">
    <property type="entry name" value="Thioredoxin-like_sf"/>
</dbReference>
<comment type="subcellular location">
    <subcellularLocation>
        <location evidence="1">Periplasm</location>
    </subcellularLocation>
</comment>
<reference evidence="9" key="1">
    <citation type="submission" date="2018-06" db="EMBL/GenBank/DDBJ databases">
        <authorList>
            <person name="Zhirakovskaya E."/>
        </authorList>
    </citation>
    <scope>NUCLEOTIDE SEQUENCE</scope>
</reference>
<dbReference type="EMBL" id="UOFC01000238">
    <property type="protein sequence ID" value="VAW48859.1"/>
    <property type="molecule type" value="Genomic_DNA"/>
</dbReference>
<dbReference type="InterPro" id="IPR012336">
    <property type="entry name" value="Thioredoxin-like_fold"/>
</dbReference>
<keyword evidence="5" id="KW-1015">Disulfide bond</keyword>
<dbReference type="GO" id="GO:0042597">
    <property type="term" value="C:periplasmic space"/>
    <property type="evidence" value="ECO:0007669"/>
    <property type="project" value="UniProtKB-SubCell"/>
</dbReference>
<evidence type="ECO:0000259" key="7">
    <source>
        <dbReference type="Pfam" id="PF10411"/>
    </source>
</evidence>
<sequence>MTKTSILILTLWAGYSLAQQSSQAIIDGVKKLAPTLKISSVNKSAISGVSEIVVDSAGPSEVYYITDDGKYLINGSIIETVSRKNITEQKKSNLRKDIVSQFGKDKRIDFFPENMKHHVTVYTDIDCGYCRKLHGEMQQYNDLGIGVSYLLYPRSGVGSPSYDKAVTAWCAVDRNEAMTQSQNGVTLKPKQCDNPVKEHYASGLKAGVKGTPNIVTDSGLLLPTYIPPEALLQKLILLAAQ</sequence>
<dbReference type="Gene3D" id="3.10.450.70">
    <property type="entry name" value="Disulphide bond isomerase, DsbC/G, N-terminal"/>
    <property type="match status" value="1"/>
</dbReference>
<evidence type="ECO:0000256" key="6">
    <source>
        <dbReference type="ARBA" id="ARBA00023284"/>
    </source>
</evidence>
<keyword evidence="6" id="KW-0676">Redox-active center</keyword>
<protein>
    <submittedName>
        <fullName evidence="9">Thiol:disulfide interchange protein DsbC</fullName>
    </submittedName>
</protein>
<dbReference type="InterPro" id="IPR033954">
    <property type="entry name" value="DiS-bond_Isoase_DsbC/G"/>
</dbReference>
<dbReference type="CDD" id="cd03020">
    <property type="entry name" value="DsbA_DsbC_DsbG"/>
    <property type="match status" value="1"/>
</dbReference>
<evidence type="ECO:0000259" key="8">
    <source>
        <dbReference type="Pfam" id="PF13098"/>
    </source>
</evidence>
<dbReference type="Gene3D" id="3.40.30.10">
    <property type="entry name" value="Glutaredoxin"/>
    <property type="match status" value="1"/>
</dbReference>
<feature type="domain" description="Disulphide bond isomerase DsbC/G N-terminal" evidence="7">
    <location>
        <begin position="18"/>
        <end position="88"/>
    </location>
</feature>
<evidence type="ECO:0000256" key="1">
    <source>
        <dbReference type="ARBA" id="ARBA00004418"/>
    </source>
</evidence>
<name>A0A3B0WHG8_9ZZZZ</name>
<evidence type="ECO:0000256" key="3">
    <source>
        <dbReference type="ARBA" id="ARBA00022729"/>
    </source>
</evidence>
<dbReference type="PANTHER" id="PTHR35272:SF3">
    <property type="entry name" value="THIOL:DISULFIDE INTERCHANGE PROTEIN DSBC"/>
    <property type="match status" value="1"/>
</dbReference>
<evidence type="ECO:0000256" key="2">
    <source>
        <dbReference type="ARBA" id="ARBA00009813"/>
    </source>
</evidence>
<keyword evidence="4" id="KW-0574">Periplasm</keyword>
<evidence type="ECO:0000313" key="9">
    <source>
        <dbReference type="EMBL" id="VAW48859.1"/>
    </source>
</evidence>
<comment type="similarity">
    <text evidence="2">Belongs to the thioredoxin family. DsbC subfamily.</text>
</comment>
<keyword evidence="3" id="KW-0732">Signal</keyword>
<dbReference type="Pfam" id="PF13098">
    <property type="entry name" value="Thioredoxin_2"/>
    <property type="match status" value="1"/>
</dbReference>
<dbReference type="SUPFAM" id="SSF54423">
    <property type="entry name" value="DsbC/DsbG N-terminal domain-like"/>
    <property type="match status" value="1"/>
</dbReference>
<dbReference type="Pfam" id="PF10411">
    <property type="entry name" value="DsbC_N"/>
    <property type="match status" value="1"/>
</dbReference>
<organism evidence="9">
    <name type="scientific">hydrothermal vent metagenome</name>
    <dbReference type="NCBI Taxonomy" id="652676"/>
    <lineage>
        <taxon>unclassified sequences</taxon>
        <taxon>metagenomes</taxon>
        <taxon>ecological metagenomes</taxon>
    </lineage>
</organism>
<dbReference type="SUPFAM" id="SSF52833">
    <property type="entry name" value="Thioredoxin-like"/>
    <property type="match status" value="1"/>
</dbReference>
<evidence type="ECO:0000256" key="5">
    <source>
        <dbReference type="ARBA" id="ARBA00023157"/>
    </source>
</evidence>
<dbReference type="PANTHER" id="PTHR35272">
    <property type="entry name" value="THIOL:DISULFIDE INTERCHANGE PROTEIN DSBC-RELATED"/>
    <property type="match status" value="1"/>
</dbReference>
<dbReference type="AlphaFoldDB" id="A0A3B0WHG8"/>
<feature type="domain" description="Thioredoxin-like fold" evidence="8">
    <location>
        <begin position="113"/>
        <end position="235"/>
    </location>
</feature>
<accession>A0A3B0WHG8</accession>
<dbReference type="InterPro" id="IPR051470">
    <property type="entry name" value="Thiol:disulfide_interchange"/>
</dbReference>
<evidence type="ECO:0000256" key="4">
    <source>
        <dbReference type="ARBA" id="ARBA00022764"/>
    </source>
</evidence>
<dbReference type="InterPro" id="IPR009094">
    <property type="entry name" value="DiS-bond_isomerase_DsbC/G_N_sf"/>
</dbReference>